<dbReference type="PANTHER" id="PTHR43537">
    <property type="entry name" value="TRANSCRIPTIONAL REGULATOR, GNTR FAMILY"/>
    <property type="match status" value="1"/>
</dbReference>
<reference evidence="5 6" key="1">
    <citation type="submission" date="2024-03" db="EMBL/GenBank/DDBJ databases">
        <authorList>
            <person name="Jo J.-H."/>
        </authorList>
    </citation>
    <scope>NUCLEOTIDE SEQUENCE [LARGE SCALE GENOMIC DNA]</scope>
    <source>
        <strain evidence="5 6">PS1R-30</strain>
    </source>
</reference>
<dbReference type="PANTHER" id="PTHR43537:SF24">
    <property type="entry name" value="GLUCONATE OPERON TRANSCRIPTIONAL REPRESSOR"/>
    <property type="match status" value="1"/>
</dbReference>
<gene>
    <name evidence="5" type="ORF">WG901_00410</name>
</gene>
<name>A0ABU8RQR6_9SPHN</name>
<accession>A0ABU8RQR6</accession>
<comment type="caution">
    <text evidence="5">The sequence shown here is derived from an EMBL/GenBank/DDBJ whole genome shotgun (WGS) entry which is preliminary data.</text>
</comment>
<dbReference type="Proteomes" id="UP001361239">
    <property type="component" value="Unassembled WGS sequence"/>
</dbReference>
<organism evidence="5 6">
    <name type="scientific">Novosphingobium anseongense</name>
    <dbReference type="NCBI Taxonomy" id="3133436"/>
    <lineage>
        <taxon>Bacteria</taxon>
        <taxon>Pseudomonadati</taxon>
        <taxon>Pseudomonadota</taxon>
        <taxon>Alphaproteobacteria</taxon>
        <taxon>Sphingomonadales</taxon>
        <taxon>Sphingomonadaceae</taxon>
        <taxon>Novosphingobium</taxon>
    </lineage>
</organism>
<dbReference type="PROSITE" id="PS50949">
    <property type="entry name" value="HTH_GNTR"/>
    <property type="match status" value="1"/>
</dbReference>
<proteinExistence type="predicted"/>
<evidence type="ECO:0000313" key="5">
    <source>
        <dbReference type="EMBL" id="MEJ5975081.1"/>
    </source>
</evidence>
<sequence length="280" mass="30531">MEQFRGAISPARIVSMLACPGNALSCKPGLTGHLADNRVGQCQGRSEFAGQMEELSGEGASHSVYRGILEALEAGSVIPGQRLIESELSAQFGVGRNAVREAMQRLAARGVVNLHRNRSASIRQIDTDEANEIFDVSGAMTELLFGLAAAQYDSDRHQTELQGALDDLKAAYADGKEFVFSRARRGLYRVVLKIADNRELSRIFPAVGTHIINAKYQSRKLQAIRIRDYQKMVAAVIDGNVKRAGALARKHNEAVREAVSEHAAFHQRPLLGNRKSPAGL</sequence>
<evidence type="ECO:0000259" key="4">
    <source>
        <dbReference type="PROSITE" id="PS50949"/>
    </source>
</evidence>
<dbReference type="RefSeq" id="WP_339585054.1">
    <property type="nucleotide sequence ID" value="NZ_JBBHJZ010000001.1"/>
</dbReference>
<keyword evidence="2" id="KW-0238">DNA-binding</keyword>
<dbReference type="SMART" id="SM00895">
    <property type="entry name" value="FCD"/>
    <property type="match status" value="1"/>
</dbReference>
<dbReference type="PRINTS" id="PR00035">
    <property type="entry name" value="HTHGNTR"/>
</dbReference>
<keyword evidence="1" id="KW-0805">Transcription regulation</keyword>
<keyword evidence="3" id="KW-0804">Transcription</keyword>
<dbReference type="Gene3D" id="1.10.10.10">
    <property type="entry name" value="Winged helix-like DNA-binding domain superfamily/Winged helix DNA-binding domain"/>
    <property type="match status" value="1"/>
</dbReference>
<protein>
    <submittedName>
        <fullName evidence="5">GntR family transcriptional regulator</fullName>
    </submittedName>
</protein>
<dbReference type="SUPFAM" id="SSF46785">
    <property type="entry name" value="Winged helix' DNA-binding domain"/>
    <property type="match status" value="1"/>
</dbReference>
<dbReference type="Pfam" id="PF00392">
    <property type="entry name" value="GntR"/>
    <property type="match status" value="1"/>
</dbReference>
<evidence type="ECO:0000256" key="1">
    <source>
        <dbReference type="ARBA" id="ARBA00023015"/>
    </source>
</evidence>
<dbReference type="InterPro" id="IPR000524">
    <property type="entry name" value="Tscrpt_reg_HTH_GntR"/>
</dbReference>
<dbReference type="InterPro" id="IPR036390">
    <property type="entry name" value="WH_DNA-bd_sf"/>
</dbReference>
<evidence type="ECO:0000256" key="3">
    <source>
        <dbReference type="ARBA" id="ARBA00023163"/>
    </source>
</evidence>
<dbReference type="SUPFAM" id="SSF48008">
    <property type="entry name" value="GntR ligand-binding domain-like"/>
    <property type="match status" value="1"/>
</dbReference>
<dbReference type="SMART" id="SM00345">
    <property type="entry name" value="HTH_GNTR"/>
    <property type="match status" value="1"/>
</dbReference>
<feature type="domain" description="HTH gntR-type" evidence="4">
    <location>
        <begin position="58"/>
        <end position="125"/>
    </location>
</feature>
<dbReference type="InterPro" id="IPR011711">
    <property type="entry name" value="GntR_C"/>
</dbReference>
<keyword evidence="6" id="KW-1185">Reference proteome</keyword>
<dbReference type="InterPro" id="IPR008920">
    <property type="entry name" value="TF_FadR/GntR_C"/>
</dbReference>
<dbReference type="Pfam" id="PF07729">
    <property type="entry name" value="FCD"/>
    <property type="match status" value="1"/>
</dbReference>
<dbReference type="Gene3D" id="1.20.120.530">
    <property type="entry name" value="GntR ligand-binding domain-like"/>
    <property type="match status" value="1"/>
</dbReference>
<evidence type="ECO:0000256" key="2">
    <source>
        <dbReference type="ARBA" id="ARBA00023125"/>
    </source>
</evidence>
<evidence type="ECO:0000313" key="6">
    <source>
        <dbReference type="Proteomes" id="UP001361239"/>
    </source>
</evidence>
<dbReference type="EMBL" id="JBBHJZ010000001">
    <property type="protein sequence ID" value="MEJ5975081.1"/>
    <property type="molecule type" value="Genomic_DNA"/>
</dbReference>
<dbReference type="InterPro" id="IPR036388">
    <property type="entry name" value="WH-like_DNA-bd_sf"/>
</dbReference>